<evidence type="ECO:0000313" key="12">
    <source>
        <dbReference type="EMBL" id="KAG9260451.1"/>
    </source>
</evidence>
<dbReference type="InterPro" id="IPR018957">
    <property type="entry name" value="Znf_C3HC4_RING-type"/>
</dbReference>
<dbReference type="PANTHER" id="PTHR12622">
    <property type="entry name" value="DELTEX-RELATED"/>
    <property type="match status" value="1"/>
</dbReference>
<evidence type="ECO:0000256" key="2">
    <source>
        <dbReference type="ARBA" id="ARBA00004906"/>
    </source>
</evidence>
<dbReference type="EC" id="2.3.2.27" evidence="9"/>
<dbReference type="GO" id="GO:0005737">
    <property type="term" value="C:cytoplasm"/>
    <property type="evidence" value="ECO:0007669"/>
    <property type="project" value="UniProtKB-SubCell"/>
</dbReference>
<feature type="compositionally biased region" description="Polar residues" evidence="10">
    <location>
        <begin position="195"/>
        <end position="213"/>
    </location>
</feature>
<keyword evidence="7 9" id="KW-0862">Zinc</keyword>
<reference evidence="12 15" key="1">
    <citation type="submission" date="2021-07" db="EMBL/GenBank/DDBJ databases">
        <authorList>
            <person name="Imarazene B."/>
            <person name="Zahm M."/>
            <person name="Klopp C."/>
            <person name="Cabau C."/>
            <person name="Beille S."/>
            <person name="Jouanno E."/>
            <person name="Castinel A."/>
            <person name="Lluch J."/>
            <person name="Gil L."/>
            <person name="Kuchtly C."/>
            <person name="Lopez Roques C."/>
            <person name="Donnadieu C."/>
            <person name="Parrinello H."/>
            <person name="Journot L."/>
            <person name="Du K."/>
            <person name="Schartl M."/>
            <person name="Retaux S."/>
            <person name="Guiguen Y."/>
        </authorList>
    </citation>
    <scope>NUCLEOTIDE SEQUENCE [LARGE SCALE GENOMIC DNA]</scope>
    <source>
        <strain evidence="12">Pach_M1</strain>
        <tissue evidence="12">Testis</tissue>
    </source>
</reference>
<proteinExistence type="inferred from homology"/>
<gene>
    <name evidence="12" type="primary">DTX3L</name>
    <name evidence="12" type="ORF">AMEX_G26714</name>
</gene>
<evidence type="ECO:0000256" key="7">
    <source>
        <dbReference type="ARBA" id="ARBA00022833"/>
    </source>
</evidence>
<dbReference type="InterPro" id="IPR039398">
    <property type="entry name" value="Deltex_fam"/>
</dbReference>
<sequence length="951" mass="105697">MAEEPMDYENSGTSDPPVLQQDQHQSVISLQPQPTGGSVSQTWTPGNLTFQQYPPAGQDQQSESGPPPVNQNPPAGQNQQPEIGSSSPVNQDQDKIGGESDNETDQTTSFETAQEQHKTGDDIGKLDNGTAHHSGTAPAESRLQYIRNEEELEKGMRLENKNLGCTDRPTEGNATMKAAAVRSKQRAHLAEPGENMQTQDATGATNNHMTQPSAPLDTAKFNIRVEWSAPFPERWRATLHKALQSWFNSSLPKDNKEKYNIVNLQLLPDQNYAEVEVAPSTALDIVKEAKTATLTFKELNQNAVVHFLLDKIKPVDVPFKQEPPVDKKKKVPQVDMFVNAVIDLDRWSQEVQTELLKRMGKYQNGNKLAFFGSLAEAERFYRDVCEIIGGSEAEMDTDGVRNDPSVEIPQNSGPSGAPPALITPLHEYWYFSHAYKKEIDQIQDKFGVNIDAEVSVSVTAKDQTRPDSVRKGKDKLMDLYQTSTTSLQSLHIPQTQLDSDTVKNVVRNIQSDQAKMALMMSVDGCRLFGPKNTISGVQSRLNSESGQDYGTSDGSGSASKMELDSNYTSGSSTLEMDIKDAPDPIVMSDALWKLMNKTSRKQFAEIENKYGVHIFHQPLQDSTEVKVTIKSKDNVLVNLESHAHRAFIHLYQKISMSAITCPLSVPLDEKNLKNELDGHHLVGVDEKIGIWKLIGLPRNLGPAIADIENLIKKPVFDEKTKKIIDYSNSQKFKRHNWKHLEEASSSAMGPGSSVDPDTSTKEDIEKSKDDNCPICIDTFTDQVKLQCGHGFCRECLGLSVNSMGEICPVCKKIYGKVKGNQPQGTMSFRKQRYDLPGYDGCGTIEICYYIPDGKQTDEHPNPGQRYYGAQRQAYLPNNADGNEVLQLLKRAFDQRLIFTVGTSTTTGANNTVTWNDIHHKTNMTGGPQNYGYPDPDYLKRVKDELKAKGIE</sequence>
<dbReference type="SUPFAM" id="SSF57850">
    <property type="entry name" value="RING/U-box"/>
    <property type="match status" value="1"/>
</dbReference>
<comment type="catalytic activity">
    <reaction evidence="1 9">
        <text>S-ubiquitinyl-[E2 ubiquitin-conjugating enzyme]-L-cysteine + [acceptor protein]-L-lysine = [E2 ubiquitin-conjugating enzyme]-L-cysteine + N(6)-ubiquitinyl-[acceptor protein]-L-lysine.</text>
        <dbReference type="EC" id="2.3.2.27"/>
    </reaction>
</comment>
<dbReference type="OrthoDB" id="527344at2759"/>
<dbReference type="Ensembl" id="ENSAMXT00005039218.1">
    <property type="protein sequence ID" value="ENSAMXP00005035961.1"/>
    <property type="gene ID" value="ENSAMXG00005017198.1"/>
</dbReference>
<dbReference type="Pfam" id="PF21718">
    <property type="entry name" value="KH_DTX3L"/>
    <property type="match status" value="1"/>
</dbReference>
<evidence type="ECO:0000256" key="3">
    <source>
        <dbReference type="ARBA" id="ARBA00009413"/>
    </source>
</evidence>
<comment type="pathway">
    <text evidence="2 9">Protein modification; protein ubiquitination.</text>
</comment>
<dbReference type="InterPro" id="IPR048409">
    <property type="entry name" value="DTX3L_KH-like"/>
</dbReference>
<keyword evidence="9" id="KW-0963">Cytoplasm</keyword>
<feature type="compositionally biased region" description="Basic and acidic residues" evidence="10">
    <location>
        <begin position="114"/>
        <end position="125"/>
    </location>
</feature>
<dbReference type="GO" id="GO:0008270">
    <property type="term" value="F:zinc ion binding"/>
    <property type="evidence" value="ECO:0007669"/>
    <property type="project" value="UniProtKB-KW"/>
</dbReference>
<feature type="region of interest" description="Disordered" evidence="10">
    <location>
        <begin position="189"/>
        <end position="214"/>
    </location>
</feature>
<dbReference type="InterPro" id="IPR039396">
    <property type="entry name" value="Deltex_C"/>
</dbReference>
<dbReference type="Proteomes" id="UP000752171">
    <property type="component" value="Unassembled WGS sequence"/>
</dbReference>
<evidence type="ECO:0000256" key="10">
    <source>
        <dbReference type="SAM" id="MobiDB-lite"/>
    </source>
</evidence>
<feature type="region of interest" description="Disordered" evidence="10">
    <location>
        <begin position="742"/>
        <end position="765"/>
    </location>
</feature>
<dbReference type="Gene3D" id="3.30.390.130">
    <property type="match status" value="1"/>
</dbReference>
<evidence type="ECO:0000256" key="5">
    <source>
        <dbReference type="ARBA" id="ARBA00022723"/>
    </source>
</evidence>
<dbReference type="GO" id="GO:0016567">
    <property type="term" value="P:protein ubiquitination"/>
    <property type="evidence" value="ECO:0007669"/>
    <property type="project" value="UniProtKB-UniRule"/>
</dbReference>
<dbReference type="SMART" id="SM00184">
    <property type="entry name" value="RING"/>
    <property type="match status" value="1"/>
</dbReference>
<dbReference type="AlphaFoldDB" id="A0A8B9KFI9"/>
<accession>A0A8B9KFI9</accession>
<feature type="region of interest" description="Disordered" evidence="10">
    <location>
        <begin position="538"/>
        <end position="568"/>
    </location>
</feature>
<evidence type="ECO:0000256" key="6">
    <source>
        <dbReference type="ARBA" id="ARBA00022771"/>
    </source>
</evidence>
<evidence type="ECO:0000313" key="15">
    <source>
        <dbReference type="Proteomes" id="UP000752171"/>
    </source>
</evidence>
<dbReference type="Proteomes" id="UP000694621">
    <property type="component" value="Unplaced"/>
</dbReference>
<dbReference type="CDD" id="cd09633">
    <property type="entry name" value="Deltex_C"/>
    <property type="match status" value="1"/>
</dbReference>
<dbReference type="UniPathway" id="UPA00143"/>
<dbReference type="Gene3D" id="3.30.40.10">
    <property type="entry name" value="Zinc/RING finger domain, C3HC4 (zinc finger)"/>
    <property type="match status" value="1"/>
</dbReference>
<keyword evidence="6 8" id="KW-0863">Zinc-finger</keyword>
<dbReference type="EMBL" id="JAICCE010000024">
    <property type="protein sequence ID" value="KAG9260451.1"/>
    <property type="molecule type" value="Genomic_DNA"/>
</dbReference>
<keyword evidence="5 9" id="KW-0479">Metal-binding</keyword>
<protein>
    <recommendedName>
        <fullName evidence="9">E3 ubiquitin-protein ligase</fullName>
        <ecNumber evidence="9">2.3.2.27</ecNumber>
    </recommendedName>
</protein>
<evidence type="ECO:0000256" key="9">
    <source>
        <dbReference type="RuleBase" id="RU367105"/>
    </source>
</evidence>
<dbReference type="GO" id="GO:0061630">
    <property type="term" value="F:ubiquitin protein ligase activity"/>
    <property type="evidence" value="ECO:0007669"/>
    <property type="project" value="UniProtKB-UniRule"/>
</dbReference>
<feature type="compositionally biased region" description="Polar residues" evidence="10">
    <location>
        <begin position="538"/>
        <end position="558"/>
    </location>
</feature>
<dbReference type="Pfam" id="PF00097">
    <property type="entry name" value="zf-C3HC4"/>
    <property type="match status" value="1"/>
</dbReference>
<reference evidence="13" key="2">
    <citation type="submission" date="2025-05" db="UniProtKB">
        <authorList>
            <consortium name="Ensembl"/>
        </authorList>
    </citation>
    <scope>IDENTIFICATION</scope>
</reference>
<dbReference type="FunFam" id="3.30.390.130:FF:000001">
    <property type="entry name" value="Probable E3 ubiquitin-protein ligase DTX3"/>
    <property type="match status" value="1"/>
</dbReference>
<evidence type="ECO:0000256" key="8">
    <source>
        <dbReference type="PROSITE-ProRule" id="PRU00175"/>
    </source>
</evidence>
<dbReference type="PROSITE" id="PS00518">
    <property type="entry name" value="ZF_RING_1"/>
    <property type="match status" value="1"/>
</dbReference>
<dbReference type="Pfam" id="PF18102">
    <property type="entry name" value="DTC"/>
    <property type="match status" value="1"/>
</dbReference>
<evidence type="ECO:0000256" key="1">
    <source>
        <dbReference type="ARBA" id="ARBA00000900"/>
    </source>
</evidence>
<feature type="domain" description="RING-type" evidence="11">
    <location>
        <begin position="772"/>
        <end position="811"/>
    </location>
</feature>
<comment type="similarity">
    <text evidence="3 9">Belongs to the Deltex family.</text>
</comment>
<dbReference type="PROSITE" id="PS50089">
    <property type="entry name" value="ZF_RING_2"/>
    <property type="match status" value="1"/>
</dbReference>
<feature type="compositionally biased region" description="Low complexity" evidence="10">
    <location>
        <begin position="72"/>
        <end position="81"/>
    </location>
</feature>
<comment type="subcellular location">
    <subcellularLocation>
        <location evidence="9">Cytoplasm</location>
    </subcellularLocation>
</comment>
<feature type="compositionally biased region" description="Polar residues" evidence="10">
    <location>
        <begin position="10"/>
        <end position="64"/>
    </location>
</feature>
<dbReference type="InterPro" id="IPR039399">
    <property type="entry name" value="Deltex_C_sf"/>
</dbReference>
<keyword evidence="4 9" id="KW-0808">Transferase</keyword>
<evidence type="ECO:0000256" key="4">
    <source>
        <dbReference type="ARBA" id="ARBA00022679"/>
    </source>
</evidence>
<evidence type="ECO:0000313" key="13">
    <source>
        <dbReference type="Ensembl" id="ENSAMXP00005035961.1"/>
    </source>
</evidence>
<dbReference type="GO" id="GO:0007219">
    <property type="term" value="P:Notch signaling pathway"/>
    <property type="evidence" value="ECO:0007669"/>
    <property type="project" value="InterPro"/>
</dbReference>
<name>A0A8B9KFI9_ASTMX</name>
<dbReference type="InterPro" id="IPR013083">
    <property type="entry name" value="Znf_RING/FYVE/PHD"/>
</dbReference>
<dbReference type="InterPro" id="IPR001841">
    <property type="entry name" value="Znf_RING"/>
</dbReference>
<feature type="region of interest" description="Disordered" evidence="10">
    <location>
        <begin position="1"/>
        <end position="144"/>
    </location>
</feature>
<evidence type="ECO:0000313" key="14">
    <source>
        <dbReference type="Proteomes" id="UP000694621"/>
    </source>
</evidence>
<dbReference type="InterPro" id="IPR017907">
    <property type="entry name" value="Znf_RING_CS"/>
</dbReference>
<feature type="compositionally biased region" description="Polar residues" evidence="10">
    <location>
        <begin position="82"/>
        <end position="91"/>
    </location>
</feature>
<organism evidence="13 14">
    <name type="scientific">Astyanax mexicanus</name>
    <name type="common">Blind cave fish</name>
    <name type="synonym">Astyanax fasciatus mexicanus</name>
    <dbReference type="NCBI Taxonomy" id="7994"/>
    <lineage>
        <taxon>Eukaryota</taxon>
        <taxon>Metazoa</taxon>
        <taxon>Chordata</taxon>
        <taxon>Craniata</taxon>
        <taxon>Vertebrata</taxon>
        <taxon>Euteleostomi</taxon>
        <taxon>Actinopterygii</taxon>
        <taxon>Neopterygii</taxon>
        <taxon>Teleostei</taxon>
        <taxon>Ostariophysi</taxon>
        <taxon>Characiformes</taxon>
        <taxon>Characoidei</taxon>
        <taxon>Acestrorhamphidae</taxon>
        <taxon>Acestrorhamphinae</taxon>
        <taxon>Astyanax</taxon>
    </lineage>
</organism>
<evidence type="ECO:0000259" key="11">
    <source>
        <dbReference type="PROSITE" id="PS50089"/>
    </source>
</evidence>